<dbReference type="Proteomes" id="UP000219259">
    <property type="component" value="Unassembled WGS sequence"/>
</dbReference>
<accession>A0A2A6E709</accession>
<sequence>MLKRKSKNMFTIGNRMKASKSSILPLVGAFRKFLGAGCLFFLLFSGSHAQEEERKLNLRAPVPPEMEKEREIKMKLNLPDHRWEYSHYRLLSTMNLSDDFHVTSYPVDRKLRLFLYNRRELSPGVSDVYKAGGGVQAHINESFLLQSGFYAMRYTHNFGYRPYYDGISFLMTSYQVNSWFTLGAYGRYSMGASHNAQHGSMLSSPFVPHTGYGVSATTMFNDIFGFYGTVGREFNPFEGKWRTVYDVSPIINLGKLFK</sequence>
<comment type="caution">
    <text evidence="1">The sequence shown here is derived from an EMBL/GenBank/DDBJ whole genome shotgun (WGS) entry which is preliminary data.</text>
</comment>
<protein>
    <submittedName>
        <fullName evidence="1">Uncharacterized protein</fullName>
    </submittedName>
</protein>
<gene>
    <name evidence="1" type="ORF">CLI86_07105</name>
</gene>
<name>A0A2A6E709_TANFO</name>
<evidence type="ECO:0000313" key="1">
    <source>
        <dbReference type="EMBL" id="PDP43718.1"/>
    </source>
</evidence>
<reference evidence="1 2" key="1">
    <citation type="submission" date="2017-09" db="EMBL/GenBank/DDBJ databases">
        <title>Phase variable restriction modification systems are present in the genome sequences of periodontal pathogens Prevotella intermedia, Tannerella forsythia and Porphyromonas gingivalis.</title>
        <authorList>
            <person name="Haigh R.D."/>
            <person name="Crawford L."/>
            <person name="Ralph J."/>
            <person name="Wanford J."/>
            <person name="Vartoukian S.R."/>
            <person name="Hijazib K."/>
            <person name="Wade W."/>
            <person name="Oggioni M.R."/>
        </authorList>
    </citation>
    <scope>NUCLEOTIDE SEQUENCE [LARGE SCALE GENOMIC DNA]</scope>
    <source>
        <strain evidence="1 2">WW11663</strain>
    </source>
</reference>
<organism evidence="1 2">
    <name type="scientific">Tannerella forsythia</name>
    <name type="common">Bacteroides forsythus</name>
    <dbReference type="NCBI Taxonomy" id="28112"/>
    <lineage>
        <taxon>Bacteria</taxon>
        <taxon>Pseudomonadati</taxon>
        <taxon>Bacteroidota</taxon>
        <taxon>Bacteroidia</taxon>
        <taxon>Bacteroidales</taxon>
        <taxon>Tannerellaceae</taxon>
        <taxon>Tannerella</taxon>
    </lineage>
</organism>
<dbReference type="AlphaFoldDB" id="A0A2A6E709"/>
<dbReference type="EMBL" id="NSLJ01000015">
    <property type="protein sequence ID" value="PDP43718.1"/>
    <property type="molecule type" value="Genomic_DNA"/>
</dbReference>
<evidence type="ECO:0000313" key="2">
    <source>
        <dbReference type="Proteomes" id="UP000219259"/>
    </source>
</evidence>
<proteinExistence type="predicted"/>